<dbReference type="KEGG" id="mind:mvi_15320"/>
<dbReference type="Proteomes" id="UP000663508">
    <property type="component" value="Chromosome"/>
</dbReference>
<organism evidence="1 2">
    <name type="scientific">Methylobacterium indicum</name>
    <dbReference type="NCBI Taxonomy" id="1775910"/>
    <lineage>
        <taxon>Bacteria</taxon>
        <taxon>Pseudomonadati</taxon>
        <taxon>Pseudomonadota</taxon>
        <taxon>Alphaproteobacteria</taxon>
        <taxon>Hyphomicrobiales</taxon>
        <taxon>Methylobacteriaceae</taxon>
        <taxon>Methylobacterium</taxon>
    </lineage>
</organism>
<dbReference type="RefSeq" id="WP_207182148.1">
    <property type="nucleotide sequence ID" value="NZ_AP024145.1"/>
</dbReference>
<evidence type="ECO:0000313" key="2">
    <source>
        <dbReference type="Proteomes" id="UP000663508"/>
    </source>
</evidence>
<protein>
    <recommendedName>
        <fullName evidence="3">Asp/Glu racemase</fullName>
    </recommendedName>
</protein>
<proteinExistence type="predicted"/>
<reference evidence="1" key="1">
    <citation type="submission" date="2020-11" db="EMBL/GenBank/DDBJ databases">
        <title>Complete genome sequence of a novel pathogenic Methylobacterium strain isolated from rice in Vietnam.</title>
        <authorList>
            <person name="Lai K."/>
            <person name="Okazaki S."/>
            <person name="Higashi K."/>
            <person name="Mori H."/>
            <person name="Toyoda A."/>
            <person name="Kurokawa K."/>
        </authorList>
    </citation>
    <scope>NUCLEOTIDE SEQUENCE</scope>
    <source>
        <strain evidence="1">VL1</strain>
    </source>
</reference>
<dbReference type="EMBL" id="AP024145">
    <property type="protein sequence ID" value="BCM83071.1"/>
    <property type="molecule type" value="Genomic_DNA"/>
</dbReference>
<dbReference type="GO" id="GO:0047661">
    <property type="term" value="F:amino-acid racemase activity"/>
    <property type="evidence" value="ECO:0007669"/>
    <property type="project" value="InterPro"/>
</dbReference>
<name>A0A8H9C5M5_9HYPH</name>
<sequence length="216" mass="21201">MARIACLHTADGNIAIFDDALSASGLVGMTLRHAVRADLLAAAEREGGLTPGLVAETAAALGALCAGADAVLLTCSTLGPAAAIAARDAPVPVLRVDAALAAAAVAEGGRVVVLCAVETTIAPTRHLFEEAARATGAVVDVRWVPGAWDAFKAGDIPRYLALIAAAGDAALRTGATRVAFAQASMAGAAARVGGEPPPLTSPVAGLRAAAAAVRGG</sequence>
<dbReference type="InterPro" id="IPR015942">
    <property type="entry name" value="Asp/Glu/hydantoin_racemase"/>
</dbReference>
<dbReference type="Pfam" id="PF01177">
    <property type="entry name" value="Asp_Glu_race"/>
    <property type="match status" value="1"/>
</dbReference>
<gene>
    <name evidence="1" type="ORF">mvi_15320</name>
</gene>
<dbReference type="AlphaFoldDB" id="A0A8H9C5M5"/>
<evidence type="ECO:0008006" key="3">
    <source>
        <dbReference type="Google" id="ProtNLM"/>
    </source>
</evidence>
<accession>A0A8H9C5M5</accession>
<evidence type="ECO:0000313" key="1">
    <source>
        <dbReference type="EMBL" id="BCM83071.1"/>
    </source>
</evidence>